<feature type="region of interest" description="Disordered" evidence="1">
    <location>
        <begin position="1"/>
        <end position="59"/>
    </location>
</feature>
<evidence type="ECO:0000313" key="3">
    <source>
        <dbReference type="Proteomes" id="UP000325684"/>
    </source>
</evidence>
<dbReference type="RefSeq" id="WP_150942553.1">
    <property type="nucleotide sequence ID" value="NZ_VCMV01000006.1"/>
</dbReference>
<protein>
    <submittedName>
        <fullName evidence="2">Uncharacterized protein</fullName>
    </submittedName>
</protein>
<organism evidence="2 3">
    <name type="scientific">Microvirga brassicacearum</name>
    <dbReference type="NCBI Taxonomy" id="2580413"/>
    <lineage>
        <taxon>Bacteria</taxon>
        <taxon>Pseudomonadati</taxon>
        <taxon>Pseudomonadota</taxon>
        <taxon>Alphaproteobacteria</taxon>
        <taxon>Hyphomicrobiales</taxon>
        <taxon>Methylobacteriaceae</taxon>
        <taxon>Microvirga</taxon>
    </lineage>
</organism>
<dbReference type="EMBL" id="VCMV01000006">
    <property type="protein sequence ID" value="KAB0268371.1"/>
    <property type="molecule type" value="Genomic_DNA"/>
</dbReference>
<accession>A0A5N3PF83</accession>
<dbReference type="OrthoDB" id="8002444at2"/>
<name>A0A5N3PF83_9HYPH</name>
<dbReference type="Proteomes" id="UP000325684">
    <property type="component" value="Unassembled WGS sequence"/>
</dbReference>
<gene>
    <name evidence="2" type="ORF">FEZ63_05080</name>
</gene>
<reference evidence="2 3" key="1">
    <citation type="journal article" date="2019" name="Microorganisms">
        <title>Genome Insights into the Novel Species Microvirga brassicacearum, a Rapeseed Endophyte with Biotechnological Potential.</title>
        <authorList>
            <person name="Jimenez-Gomez A."/>
            <person name="Saati-Santamaria Z."/>
            <person name="Igual J.M."/>
            <person name="Rivas R."/>
            <person name="Mateos P.F."/>
            <person name="Garcia-Fraile P."/>
        </authorList>
    </citation>
    <scope>NUCLEOTIDE SEQUENCE [LARGE SCALE GENOMIC DNA]</scope>
    <source>
        <strain evidence="2 3">CDVBN77</strain>
    </source>
</reference>
<sequence length="59" mass="6340">MPQHEKSRKRATDKDIEAPRLTPQGRAAENAAGEDMTAPQASDGRKPQGKKGQPDKAEG</sequence>
<keyword evidence="3" id="KW-1185">Reference proteome</keyword>
<comment type="caution">
    <text evidence="2">The sequence shown here is derived from an EMBL/GenBank/DDBJ whole genome shotgun (WGS) entry which is preliminary data.</text>
</comment>
<evidence type="ECO:0000313" key="2">
    <source>
        <dbReference type="EMBL" id="KAB0268371.1"/>
    </source>
</evidence>
<evidence type="ECO:0000256" key="1">
    <source>
        <dbReference type="SAM" id="MobiDB-lite"/>
    </source>
</evidence>
<proteinExistence type="predicted"/>
<dbReference type="AlphaFoldDB" id="A0A5N3PF83"/>